<sequence length="43" mass="4811">MGNADTKLHFRKAVIQLTTKTQVGFFTLNSGHAHRRASSGLRR</sequence>
<gene>
    <name evidence="1" type="primary">Hid1</name>
    <name evidence="1" type="ORF">EYF80_058545</name>
</gene>
<reference evidence="1 2" key="1">
    <citation type="submission" date="2019-03" db="EMBL/GenBank/DDBJ databases">
        <title>First draft genome of Liparis tanakae, snailfish: a comprehensive survey of snailfish specific genes.</title>
        <authorList>
            <person name="Kim W."/>
            <person name="Song I."/>
            <person name="Jeong J.-H."/>
            <person name="Kim D."/>
            <person name="Kim S."/>
            <person name="Ryu S."/>
            <person name="Song J.Y."/>
            <person name="Lee S.K."/>
        </authorList>
    </citation>
    <scope>NUCLEOTIDE SEQUENCE [LARGE SCALE GENOMIC DNA]</scope>
    <source>
        <tissue evidence="1">Muscle</tissue>
    </source>
</reference>
<organism evidence="1 2">
    <name type="scientific">Liparis tanakae</name>
    <name type="common">Tanaka's snailfish</name>
    <dbReference type="NCBI Taxonomy" id="230148"/>
    <lineage>
        <taxon>Eukaryota</taxon>
        <taxon>Metazoa</taxon>
        <taxon>Chordata</taxon>
        <taxon>Craniata</taxon>
        <taxon>Vertebrata</taxon>
        <taxon>Euteleostomi</taxon>
        <taxon>Actinopterygii</taxon>
        <taxon>Neopterygii</taxon>
        <taxon>Teleostei</taxon>
        <taxon>Neoteleostei</taxon>
        <taxon>Acanthomorphata</taxon>
        <taxon>Eupercaria</taxon>
        <taxon>Perciformes</taxon>
        <taxon>Cottioidei</taxon>
        <taxon>Cottales</taxon>
        <taxon>Liparidae</taxon>
        <taxon>Liparis</taxon>
    </lineage>
</organism>
<comment type="caution">
    <text evidence="1">The sequence shown here is derived from an EMBL/GenBank/DDBJ whole genome shotgun (WGS) entry which is preliminary data.</text>
</comment>
<evidence type="ECO:0000313" key="2">
    <source>
        <dbReference type="Proteomes" id="UP000314294"/>
    </source>
</evidence>
<dbReference type="AlphaFoldDB" id="A0A4Z2ER98"/>
<protein>
    <submittedName>
        <fullName evidence="1">Protein HID1</fullName>
    </submittedName>
</protein>
<keyword evidence="2" id="KW-1185">Reference proteome</keyword>
<dbReference type="Proteomes" id="UP000314294">
    <property type="component" value="Unassembled WGS sequence"/>
</dbReference>
<name>A0A4Z2ER98_9TELE</name>
<dbReference type="EMBL" id="SRLO01003603">
    <property type="protein sequence ID" value="TNN31303.1"/>
    <property type="molecule type" value="Genomic_DNA"/>
</dbReference>
<proteinExistence type="predicted"/>
<dbReference type="OrthoDB" id="432953at2759"/>
<accession>A0A4Z2ER98</accession>
<evidence type="ECO:0000313" key="1">
    <source>
        <dbReference type="EMBL" id="TNN31303.1"/>
    </source>
</evidence>